<feature type="non-terminal residue" evidence="1">
    <location>
        <position position="291"/>
    </location>
</feature>
<dbReference type="EMBL" id="BART01021322">
    <property type="protein sequence ID" value="GAG98869.1"/>
    <property type="molecule type" value="Genomic_DNA"/>
</dbReference>
<protein>
    <submittedName>
        <fullName evidence="1">Uncharacterized protein</fullName>
    </submittedName>
</protein>
<dbReference type="AlphaFoldDB" id="X1BT05"/>
<sequence>NDGGIKHSYVKPVNLNNPSDIVNMLQYLGFQGFSSIPTGIVNPFNELSVTYNVSDTEPNLYIKKELIEGNASYGAFRNFSYYISTENVGEITAWGIPTPIPIELNDYFLLLTLGNQDIADEFQDTLWEVVRIEYPNQYESLEDFFNFDEDPRIFYFDTFGTGIYDTFFPNMLNLTNLSPYNEDIDNVIDIIVTGYPQLISALAILGLTPGELKDIFSNKYSIYNDDNWKLEPGEMLSYQINNYSIANLDSFSPFYLNNFTIESTPKTPEIIFGTQLAGTSPEMALSTDNEN</sequence>
<feature type="non-terminal residue" evidence="1">
    <location>
        <position position="1"/>
    </location>
</feature>
<accession>X1BT05</accession>
<comment type="caution">
    <text evidence="1">The sequence shown here is derived from an EMBL/GenBank/DDBJ whole genome shotgun (WGS) entry which is preliminary data.</text>
</comment>
<reference evidence="1" key="1">
    <citation type="journal article" date="2014" name="Front. Microbiol.">
        <title>High frequency of phylogenetically diverse reductive dehalogenase-homologous genes in deep subseafloor sedimentary metagenomes.</title>
        <authorList>
            <person name="Kawai M."/>
            <person name="Futagami T."/>
            <person name="Toyoda A."/>
            <person name="Takaki Y."/>
            <person name="Nishi S."/>
            <person name="Hori S."/>
            <person name="Arai W."/>
            <person name="Tsubouchi T."/>
            <person name="Morono Y."/>
            <person name="Uchiyama I."/>
            <person name="Ito T."/>
            <person name="Fujiyama A."/>
            <person name="Inagaki F."/>
            <person name="Takami H."/>
        </authorList>
    </citation>
    <scope>NUCLEOTIDE SEQUENCE</scope>
    <source>
        <strain evidence="1">Expedition CK06-06</strain>
    </source>
</reference>
<name>X1BT05_9ZZZZ</name>
<gene>
    <name evidence="1" type="ORF">S01H4_39377</name>
</gene>
<organism evidence="1">
    <name type="scientific">marine sediment metagenome</name>
    <dbReference type="NCBI Taxonomy" id="412755"/>
    <lineage>
        <taxon>unclassified sequences</taxon>
        <taxon>metagenomes</taxon>
        <taxon>ecological metagenomes</taxon>
    </lineage>
</organism>
<proteinExistence type="predicted"/>
<evidence type="ECO:0000313" key="1">
    <source>
        <dbReference type="EMBL" id="GAG98869.1"/>
    </source>
</evidence>